<dbReference type="EMBL" id="BT092927">
    <property type="protein sequence ID" value="ACU17274.1"/>
    <property type="molecule type" value="mRNA"/>
</dbReference>
<keyword evidence="1" id="KW-0472">Membrane</keyword>
<accession>C6T662</accession>
<feature type="transmembrane region" description="Helical" evidence="1">
    <location>
        <begin position="34"/>
        <end position="53"/>
    </location>
</feature>
<sequence length="67" mass="7941">MYKYFEQWKRTLHYKSSPKYVNTLFLNRRARSTISVSLICFTMLSCCSVFFSFRDNLLATSMVKPAI</sequence>
<reference evidence="2" key="1">
    <citation type="submission" date="2009-08" db="EMBL/GenBank/DDBJ databases">
        <authorList>
            <person name="Cheung F."/>
            <person name="Xiao Y."/>
            <person name="Chan A."/>
            <person name="Moskal W."/>
            <person name="Town C.D."/>
        </authorList>
    </citation>
    <scope>NUCLEOTIDE SEQUENCE</scope>
</reference>
<proteinExistence type="evidence at transcript level"/>
<keyword evidence="1" id="KW-0812">Transmembrane</keyword>
<evidence type="ECO:0000256" key="1">
    <source>
        <dbReference type="SAM" id="Phobius"/>
    </source>
</evidence>
<dbReference type="AlphaFoldDB" id="C6T662"/>
<name>C6T662_SOYBN</name>
<organism evidence="2">
    <name type="scientific">Glycine max</name>
    <name type="common">Soybean</name>
    <name type="synonym">Glycine hispida</name>
    <dbReference type="NCBI Taxonomy" id="3847"/>
    <lineage>
        <taxon>Eukaryota</taxon>
        <taxon>Viridiplantae</taxon>
        <taxon>Streptophyta</taxon>
        <taxon>Embryophyta</taxon>
        <taxon>Tracheophyta</taxon>
        <taxon>Spermatophyta</taxon>
        <taxon>Magnoliopsida</taxon>
        <taxon>eudicotyledons</taxon>
        <taxon>Gunneridae</taxon>
        <taxon>Pentapetalae</taxon>
        <taxon>rosids</taxon>
        <taxon>fabids</taxon>
        <taxon>Fabales</taxon>
        <taxon>Fabaceae</taxon>
        <taxon>Papilionoideae</taxon>
        <taxon>50 kb inversion clade</taxon>
        <taxon>NPAAA clade</taxon>
        <taxon>indigoferoid/millettioid clade</taxon>
        <taxon>Phaseoleae</taxon>
        <taxon>Glycine</taxon>
        <taxon>Glycine subgen. Soja</taxon>
    </lineage>
</organism>
<feature type="non-terminal residue" evidence="2">
    <location>
        <position position="67"/>
    </location>
</feature>
<evidence type="ECO:0000313" key="2">
    <source>
        <dbReference type="EMBL" id="ACU17274.1"/>
    </source>
</evidence>
<protein>
    <submittedName>
        <fullName evidence="2">Uncharacterized protein</fullName>
    </submittedName>
</protein>
<keyword evidence="1" id="KW-1133">Transmembrane helix</keyword>